<gene>
    <name evidence="1" type="ORF">ACFQT0_20875</name>
</gene>
<dbReference type="RefSeq" id="WP_380205035.1">
    <property type="nucleotide sequence ID" value="NZ_JBHTEK010000001.1"/>
</dbReference>
<organism evidence="1 2">
    <name type="scientific">Hymenobacter humi</name>
    <dbReference type="NCBI Taxonomy" id="1411620"/>
    <lineage>
        <taxon>Bacteria</taxon>
        <taxon>Pseudomonadati</taxon>
        <taxon>Bacteroidota</taxon>
        <taxon>Cytophagia</taxon>
        <taxon>Cytophagales</taxon>
        <taxon>Hymenobacteraceae</taxon>
        <taxon>Hymenobacter</taxon>
    </lineage>
</organism>
<name>A0ABW2UB04_9BACT</name>
<sequence length="54" mass="6129">MVQVQSTWFPLVDRNPQKFVSISKAEAKDFQKATIRLYHDAKQASAVRVQVVAP</sequence>
<dbReference type="EMBL" id="JBHTEK010000001">
    <property type="protein sequence ID" value="MFC7669539.1"/>
    <property type="molecule type" value="Genomic_DNA"/>
</dbReference>
<dbReference type="Gene3D" id="2.60.120.260">
    <property type="entry name" value="Galactose-binding domain-like"/>
    <property type="match status" value="1"/>
</dbReference>
<protein>
    <submittedName>
        <fullName evidence="1">Uncharacterized protein</fullName>
    </submittedName>
</protein>
<reference evidence="2" key="1">
    <citation type="journal article" date="2019" name="Int. J. Syst. Evol. Microbiol.">
        <title>The Global Catalogue of Microorganisms (GCM) 10K type strain sequencing project: providing services to taxonomists for standard genome sequencing and annotation.</title>
        <authorList>
            <consortium name="The Broad Institute Genomics Platform"/>
            <consortium name="The Broad Institute Genome Sequencing Center for Infectious Disease"/>
            <person name="Wu L."/>
            <person name="Ma J."/>
        </authorList>
    </citation>
    <scope>NUCLEOTIDE SEQUENCE [LARGE SCALE GENOMIC DNA]</scope>
    <source>
        <strain evidence="2">JCM 19635</strain>
    </source>
</reference>
<comment type="caution">
    <text evidence="1">The sequence shown here is derived from an EMBL/GenBank/DDBJ whole genome shotgun (WGS) entry which is preliminary data.</text>
</comment>
<evidence type="ECO:0000313" key="2">
    <source>
        <dbReference type="Proteomes" id="UP001596513"/>
    </source>
</evidence>
<dbReference type="Proteomes" id="UP001596513">
    <property type="component" value="Unassembled WGS sequence"/>
</dbReference>
<dbReference type="SUPFAM" id="SSF49785">
    <property type="entry name" value="Galactose-binding domain-like"/>
    <property type="match status" value="1"/>
</dbReference>
<proteinExistence type="predicted"/>
<evidence type="ECO:0000313" key="1">
    <source>
        <dbReference type="EMBL" id="MFC7669539.1"/>
    </source>
</evidence>
<keyword evidence="2" id="KW-1185">Reference proteome</keyword>
<dbReference type="InterPro" id="IPR008979">
    <property type="entry name" value="Galactose-bd-like_sf"/>
</dbReference>
<accession>A0ABW2UB04</accession>